<dbReference type="RefSeq" id="XP_006819729.1">
    <property type="nucleotide sequence ID" value="XM_006819666.1"/>
</dbReference>
<dbReference type="Gene3D" id="3.10.20.90">
    <property type="entry name" value="Phosphatidylinositol 3-kinase Catalytic Subunit, Chain A, domain 1"/>
    <property type="match status" value="1"/>
</dbReference>
<dbReference type="Proteomes" id="UP000694865">
    <property type="component" value="Unplaced"/>
</dbReference>
<dbReference type="PANTHER" id="PTHR18849">
    <property type="entry name" value="LEUCINE RICH REPEAT PROTEIN"/>
    <property type="match status" value="1"/>
</dbReference>
<reference evidence="5" key="1">
    <citation type="submission" date="2025-08" db="UniProtKB">
        <authorList>
            <consortium name="RefSeq"/>
        </authorList>
    </citation>
    <scope>IDENTIFICATION</scope>
    <source>
        <tissue evidence="5">Testes</tissue>
    </source>
</reference>
<dbReference type="PROSITE" id="PS51450">
    <property type="entry name" value="LRR"/>
    <property type="match status" value="1"/>
</dbReference>
<dbReference type="InterPro" id="IPR032675">
    <property type="entry name" value="LRR_dom_sf"/>
</dbReference>
<dbReference type="SUPFAM" id="SSF54236">
    <property type="entry name" value="Ubiquitin-like"/>
    <property type="match status" value="1"/>
</dbReference>
<keyword evidence="1" id="KW-0433">Leucine-rich repeat</keyword>
<name>A0ABM0MI88_SACKO</name>
<dbReference type="PANTHER" id="PTHR18849:SF0">
    <property type="entry name" value="CILIA- AND FLAGELLA-ASSOCIATED PROTEIN 410-RELATED"/>
    <property type="match status" value="1"/>
</dbReference>
<dbReference type="GeneID" id="100370968"/>
<evidence type="ECO:0000313" key="5">
    <source>
        <dbReference type="RefSeq" id="XP_006819729.1"/>
    </source>
</evidence>
<dbReference type="Pfam" id="PF14560">
    <property type="entry name" value="Ubiquitin_2"/>
    <property type="match status" value="1"/>
</dbReference>
<evidence type="ECO:0000256" key="2">
    <source>
        <dbReference type="ARBA" id="ARBA00022737"/>
    </source>
</evidence>
<dbReference type="InterPro" id="IPR000626">
    <property type="entry name" value="Ubiquitin-like_dom"/>
</dbReference>
<dbReference type="Gene3D" id="3.80.10.10">
    <property type="entry name" value="Ribonuclease Inhibitor"/>
    <property type="match status" value="1"/>
</dbReference>
<dbReference type="InterPro" id="IPR047991">
    <property type="entry name" value="TBCEL_Ubl"/>
</dbReference>
<dbReference type="InterPro" id="IPR001611">
    <property type="entry name" value="Leu-rich_rpt"/>
</dbReference>
<evidence type="ECO:0000313" key="4">
    <source>
        <dbReference type="Proteomes" id="UP000694865"/>
    </source>
</evidence>
<feature type="domain" description="Ubiquitin-like" evidence="3">
    <location>
        <begin position="331"/>
        <end position="392"/>
    </location>
</feature>
<protein>
    <submittedName>
        <fullName evidence="5">Tubulin-specific chaperone cofactor E-like protein-like</fullName>
    </submittedName>
</protein>
<gene>
    <name evidence="5" type="primary">LOC100370968</name>
</gene>
<dbReference type="InterPro" id="IPR029071">
    <property type="entry name" value="Ubiquitin-like_domsf"/>
</dbReference>
<organism evidence="4 5">
    <name type="scientific">Saccoglossus kowalevskii</name>
    <name type="common">Acorn worm</name>
    <dbReference type="NCBI Taxonomy" id="10224"/>
    <lineage>
        <taxon>Eukaryota</taxon>
        <taxon>Metazoa</taxon>
        <taxon>Hemichordata</taxon>
        <taxon>Enteropneusta</taxon>
        <taxon>Harrimaniidae</taxon>
        <taxon>Saccoglossus</taxon>
    </lineage>
</organism>
<keyword evidence="4" id="KW-1185">Reference proteome</keyword>
<dbReference type="SUPFAM" id="SSF52058">
    <property type="entry name" value="L domain-like"/>
    <property type="match status" value="1"/>
</dbReference>
<sequence length="400" mass="44798">MAANTSSSSSSSAGISLPEALRAKYTDSTAEQYEHIFISGQGTKAAPGSLFIPTCLTLNDCGISTAGNAGEIEQLCTGVKELDLTLNNLHCWKEEEIFYSNPLTHSIPSDLLDSVSLATIKRLVLNNTHAPWDAVHQLLSNMPSLEEVLLSLNDFVTVSSPDNPYTSIKMCQFNSNGVTDFAEVCKLGKMFPMMENLYLAENKFSDLSGEVAECFPQLKSLSIRDNAIDSWESIDKLKEFPHLCDVRMKGLPLAKTILENERRPLLVARLPKIVRLNGSPILDEEREDAERIYHELVDIYGKLDPLAEVDLSPPEVAQCLVKFRDEQKLMNINLTQTVSELKKHLRDFVGLPPSKFLLDYLDPECPQGSTEMKSNNRRLYAYKMKDGDEIHIFKKGFFLE</sequence>
<proteinExistence type="predicted"/>
<keyword evidence="2" id="KW-0677">Repeat</keyword>
<accession>A0ABM0MI88</accession>
<evidence type="ECO:0000259" key="3">
    <source>
        <dbReference type="Pfam" id="PF14560"/>
    </source>
</evidence>
<dbReference type="CDD" id="cd17045">
    <property type="entry name" value="Ubl_TBCEL"/>
    <property type="match status" value="1"/>
</dbReference>
<evidence type="ECO:0000256" key="1">
    <source>
        <dbReference type="ARBA" id="ARBA00022614"/>
    </source>
</evidence>